<dbReference type="Proteomes" id="UP000828390">
    <property type="component" value="Unassembled WGS sequence"/>
</dbReference>
<evidence type="ECO:0000256" key="1">
    <source>
        <dbReference type="SAM" id="MobiDB-lite"/>
    </source>
</evidence>
<feature type="region of interest" description="Disordered" evidence="1">
    <location>
        <begin position="19"/>
        <end position="38"/>
    </location>
</feature>
<dbReference type="EMBL" id="JAIWYP010000006">
    <property type="protein sequence ID" value="KAH3814716.1"/>
    <property type="molecule type" value="Genomic_DNA"/>
</dbReference>
<accession>A0A9D4JJH6</accession>
<proteinExistence type="predicted"/>
<sequence length="62" mass="6744">MDLENLIDMTEAEAEALLHSDSEAPEIEHGSKDPETCQEPEVLVYPGPVALSKIGQPTSKRP</sequence>
<reference evidence="2" key="1">
    <citation type="journal article" date="2019" name="bioRxiv">
        <title>The Genome of the Zebra Mussel, Dreissena polymorpha: A Resource for Invasive Species Research.</title>
        <authorList>
            <person name="McCartney M.A."/>
            <person name="Auch B."/>
            <person name="Kono T."/>
            <person name="Mallez S."/>
            <person name="Zhang Y."/>
            <person name="Obille A."/>
            <person name="Becker A."/>
            <person name="Abrahante J.E."/>
            <person name="Garbe J."/>
            <person name="Badalamenti J.P."/>
            <person name="Herman A."/>
            <person name="Mangelson H."/>
            <person name="Liachko I."/>
            <person name="Sullivan S."/>
            <person name="Sone E.D."/>
            <person name="Koren S."/>
            <person name="Silverstein K.A.T."/>
            <person name="Beckman K.B."/>
            <person name="Gohl D.M."/>
        </authorList>
    </citation>
    <scope>NUCLEOTIDE SEQUENCE</scope>
    <source>
        <strain evidence="2">Duluth1</strain>
        <tissue evidence="2">Whole animal</tissue>
    </source>
</reference>
<protein>
    <submittedName>
        <fullName evidence="2">Uncharacterized protein</fullName>
    </submittedName>
</protein>
<keyword evidence="3" id="KW-1185">Reference proteome</keyword>
<name>A0A9D4JJH6_DREPO</name>
<organism evidence="2 3">
    <name type="scientific">Dreissena polymorpha</name>
    <name type="common">Zebra mussel</name>
    <name type="synonym">Mytilus polymorpha</name>
    <dbReference type="NCBI Taxonomy" id="45954"/>
    <lineage>
        <taxon>Eukaryota</taxon>
        <taxon>Metazoa</taxon>
        <taxon>Spiralia</taxon>
        <taxon>Lophotrochozoa</taxon>
        <taxon>Mollusca</taxon>
        <taxon>Bivalvia</taxon>
        <taxon>Autobranchia</taxon>
        <taxon>Heteroconchia</taxon>
        <taxon>Euheterodonta</taxon>
        <taxon>Imparidentia</taxon>
        <taxon>Neoheterodontei</taxon>
        <taxon>Myida</taxon>
        <taxon>Dreissenoidea</taxon>
        <taxon>Dreissenidae</taxon>
        <taxon>Dreissena</taxon>
    </lineage>
</organism>
<dbReference type="AlphaFoldDB" id="A0A9D4JJH6"/>
<evidence type="ECO:0000313" key="2">
    <source>
        <dbReference type="EMBL" id="KAH3814716.1"/>
    </source>
</evidence>
<feature type="compositionally biased region" description="Basic and acidic residues" evidence="1">
    <location>
        <begin position="19"/>
        <end position="35"/>
    </location>
</feature>
<evidence type="ECO:0000313" key="3">
    <source>
        <dbReference type="Proteomes" id="UP000828390"/>
    </source>
</evidence>
<reference evidence="2" key="2">
    <citation type="submission" date="2020-11" db="EMBL/GenBank/DDBJ databases">
        <authorList>
            <person name="McCartney M.A."/>
            <person name="Auch B."/>
            <person name="Kono T."/>
            <person name="Mallez S."/>
            <person name="Becker A."/>
            <person name="Gohl D.M."/>
            <person name="Silverstein K.A.T."/>
            <person name="Koren S."/>
            <person name="Bechman K.B."/>
            <person name="Herman A."/>
            <person name="Abrahante J.E."/>
            <person name="Garbe J."/>
        </authorList>
    </citation>
    <scope>NUCLEOTIDE SEQUENCE</scope>
    <source>
        <strain evidence="2">Duluth1</strain>
        <tissue evidence="2">Whole animal</tissue>
    </source>
</reference>
<comment type="caution">
    <text evidence="2">The sequence shown here is derived from an EMBL/GenBank/DDBJ whole genome shotgun (WGS) entry which is preliminary data.</text>
</comment>
<gene>
    <name evidence="2" type="ORF">DPMN_143225</name>
</gene>